<organism evidence="1 4">
    <name type="scientific">Mycobacteroides salmoniphilum</name>
    <dbReference type="NCBI Taxonomy" id="404941"/>
    <lineage>
        <taxon>Bacteria</taxon>
        <taxon>Bacillati</taxon>
        <taxon>Actinomycetota</taxon>
        <taxon>Actinomycetes</taxon>
        <taxon>Mycobacteriales</taxon>
        <taxon>Mycobacteriaceae</taxon>
        <taxon>Mycobacteroides</taxon>
    </lineage>
</organism>
<keyword evidence="3" id="KW-1185">Reference proteome</keyword>
<dbReference type="AlphaFoldDB" id="A0A4R8SC23"/>
<name>A0A4R8SC23_9MYCO</name>
<protein>
    <recommendedName>
        <fullName evidence="5">Bacteriophage protein</fullName>
    </recommendedName>
</protein>
<dbReference type="OrthoDB" id="6691729at2"/>
<evidence type="ECO:0000313" key="4">
    <source>
        <dbReference type="Proteomes" id="UP000295685"/>
    </source>
</evidence>
<reference evidence="3 4" key="1">
    <citation type="journal article" date="2019" name="Sci. Rep.">
        <title>Extended insight into the Mycobacterium chelonae-abscessus complex through whole genome sequencing of Mycobacterium salmoniphilum outbreak and Mycobacterium salmoniphilum-like strains.</title>
        <authorList>
            <person name="Behra P.R.K."/>
            <person name="Das S."/>
            <person name="Pettersson B.M.F."/>
            <person name="Shirreff L."/>
            <person name="DuCote T."/>
            <person name="Jacobsson K.G."/>
            <person name="Ennis D.G."/>
            <person name="Kirsebom L.A."/>
        </authorList>
    </citation>
    <scope>NUCLEOTIDE SEQUENCE [LARGE SCALE GENOMIC DNA]</scope>
    <source>
        <strain evidence="2 3">CCUG 60883</strain>
        <strain evidence="1 4">CCUG 60885</strain>
    </source>
</reference>
<evidence type="ECO:0008006" key="5">
    <source>
        <dbReference type="Google" id="ProtNLM"/>
    </source>
</evidence>
<evidence type="ECO:0000313" key="3">
    <source>
        <dbReference type="Proteomes" id="UP000294844"/>
    </source>
</evidence>
<comment type="caution">
    <text evidence="1">The sequence shown here is derived from an EMBL/GenBank/DDBJ whole genome shotgun (WGS) entry which is preliminary data.</text>
</comment>
<accession>A0A4R8SC23</accession>
<proteinExistence type="predicted"/>
<evidence type="ECO:0000313" key="2">
    <source>
        <dbReference type="EMBL" id="TEA07397.1"/>
    </source>
</evidence>
<dbReference type="EMBL" id="PECM01000005">
    <property type="protein sequence ID" value="TEA07397.1"/>
    <property type="molecule type" value="Genomic_DNA"/>
</dbReference>
<dbReference type="Proteomes" id="UP000294844">
    <property type="component" value="Unassembled WGS sequence"/>
</dbReference>
<evidence type="ECO:0000313" key="1">
    <source>
        <dbReference type="EMBL" id="TDZ92168.1"/>
    </source>
</evidence>
<dbReference type="Proteomes" id="UP000295685">
    <property type="component" value="Unassembled WGS sequence"/>
</dbReference>
<gene>
    <name evidence="2" type="ORF">CCUG60883_01430</name>
    <name evidence="1" type="ORF">CCUG60885_04282</name>
</gene>
<dbReference type="RefSeq" id="WP_134148841.1">
    <property type="nucleotide sequence ID" value="NZ_PECK01000008.1"/>
</dbReference>
<dbReference type="EMBL" id="PECK01000008">
    <property type="protein sequence ID" value="TDZ92168.1"/>
    <property type="molecule type" value="Genomic_DNA"/>
</dbReference>
<sequence length="132" mass="14194">MVNALYDHARESILQADIDWEVDNFKVCGVDATYTPNIATHQYLSDITGVVCTSSNLSSKSWTAGVADAADVTFPTVTGSTIVRWIIYKDTGTAGTSRLVAMFDTASGLPVIPDGTNITVTWDNGASRVFRI</sequence>